<reference evidence="2 3" key="1">
    <citation type="journal article" date="2024" name="Plant J.">
        <title>Genome sequences and population genomics reveal climatic adaptation and genomic divergence between two closely related sweetgum species.</title>
        <authorList>
            <person name="Xu W.Q."/>
            <person name="Ren C.Q."/>
            <person name="Zhang X.Y."/>
            <person name="Comes H.P."/>
            <person name="Liu X.H."/>
            <person name="Li Y.G."/>
            <person name="Kettle C.J."/>
            <person name="Jalonen R."/>
            <person name="Gaisberger H."/>
            <person name="Ma Y.Z."/>
            <person name="Qiu Y.X."/>
        </authorList>
    </citation>
    <scope>NUCLEOTIDE SEQUENCE [LARGE SCALE GENOMIC DNA]</scope>
    <source>
        <strain evidence="2">Hangzhou</strain>
    </source>
</reference>
<protein>
    <submittedName>
        <fullName evidence="2">Uncharacterized protein</fullName>
    </submittedName>
</protein>
<feature type="compositionally biased region" description="Basic and acidic residues" evidence="1">
    <location>
        <begin position="59"/>
        <end position="79"/>
    </location>
</feature>
<name>A0AAP0R3A6_LIQFO</name>
<feature type="compositionally biased region" description="Polar residues" evidence="1">
    <location>
        <begin position="13"/>
        <end position="23"/>
    </location>
</feature>
<feature type="compositionally biased region" description="Basic and acidic residues" evidence="1">
    <location>
        <begin position="1"/>
        <end position="12"/>
    </location>
</feature>
<evidence type="ECO:0000313" key="2">
    <source>
        <dbReference type="EMBL" id="KAK9266864.1"/>
    </source>
</evidence>
<feature type="region of interest" description="Disordered" evidence="1">
    <location>
        <begin position="1"/>
        <end position="89"/>
    </location>
</feature>
<dbReference type="Proteomes" id="UP001415857">
    <property type="component" value="Unassembled WGS sequence"/>
</dbReference>
<gene>
    <name evidence="2" type="ORF">L1049_027123</name>
</gene>
<feature type="region of interest" description="Disordered" evidence="1">
    <location>
        <begin position="102"/>
        <end position="128"/>
    </location>
</feature>
<dbReference type="EMBL" id="JBBPBK010000048">
    <property type="protein sequence ID" value="KAK9266864.1"/>
    <property type="molecule type" value="Genomic_DNA"/>
</dbReference>
<proteinExistence type="predicted"/>
<feature type="compositionally biased region" description="Polar residues" evidence="1">
    <location>
        <begin position="31"/>
        <end position="40"/>
    </location>
</feature>
<keyword evidence="3" id="KW-1185">Reference proteome</keyword>
<organism evidence="2 3">
    <name type="scientific">Liquidambar formosana</name>
    <name type="common">Formosan gum</name>
    <dbReference type="NCBI Taxonomy" id="63359"/>
    <lineage>
        <taxon>Eukaryota</taxon>
        <taxon>Viridiplantae</taxon>
        <taxon>Streptophyta</taxon>
        <taxon>Embryophyta</taxon>
        <taxon>Tracheophyta</taxon>
        <taxon>Spermatophyta</taxon>
        <taxon>Magnoliopsida</taxon>
        <taxon>eudicotyledons</taxon>
        <taxon>Gunneridae</taxon>
        <taxon>Pentapetalae</taxon>
        <taxon>Saxifragales</taxon>
        <taxon>Altingiaceae</taxon>
        <taxon>Liquidambar</taxon>
    </lineage>
</organism>
<comment type="caution">
    <text evidence="2">The sequence shown here is derived from an EMBL/GenBank/DDBJ whole genome shotgun (WGS) entry which is preliminary data.</text>
</comment>
<evidence type="ECO:0000313" key="3">
    <source>
        <dbReference type="Proteomes" id="UP001415857"/>
    </source>
</evidence>
<dbReference type="AlphaFoldDB" id="A0AAP0R3A6"/>
<feature type="compositionally biased region" description="Polar residues" evidence="1">
    <location>
        <begin position="48"/>
        <end position="57"/>
    </location>
</feature>
<evidence type="ECO:0000256" key="1">
    <source>
        <dbReference type="SAM" id="MobiDB-lite"/>
    </source>
</evidence>
<accession>A0AAP0R3A6</accession>
<sequence length="128" mass="13989">MNNSGRRRESVRRSNSINDQPKTPSKKDQMHSQPQLQGQSEKPEPAISSESVDSTSGIDARHVSLDFKEEDVRGSKEDGQSAAEPNDWEDVVDVLSPTLKISNNGGQVHGGLRRHEEDVDGVTVGILS</sequence>